<keyword evidence="1" id="KW-0472">Membrane</keyword>
<organism evidence="2 3">
    <name type="scientific">Luteolibacter luteus</name>
    <dbReference type="NCBI Taxonomy" id="2728835"/>
    <lineage>
        <taxon>Bacteria</taxon>
        <taxon>Pseudomonadati</taxon>
        <taxon>Verrucomicrobiota</taxon>
        <taxon>Verrucomicrobiia</taxon>
        <taxon>Verrucomicrobiales</taxon>
        <taxon>Verrucomicrobiaceae</taxon>
        <taxon>Luteolibacter</taxon>
    </lineage>
</organism>
<keyword evidence="1" id="KW-1133">Transmembrane helix</keyword>
<evidence type="ECO:0000313" key="2">
    <source>
        <dbReference type="EMBL" id="QJE95366.1"/>
    </source>
</evidence>
<reference evidence="2 3" key="1">
    <citation type="submission" date="2020-04" db="EMBL/GenBank/DDBJ databases">
        <title>Luteolibacter sp. G-1-1-1 isolated from soil.</title>
        <authorList>
            <person name="Dahal R.H."/>
        </authorList>
    </citation>
    <scope>NUCLEOTIDE SEQUENCE [LARGE SCALE GENOMIC DNA]</scope>
    <source>
        <strain evidence="2 3">G-1-1-1</strain>
    </source>
</reference>
<gene>
    <name evidence="2" type="ORF">HHL09_06090</name>
</gene>
<evidence type="ECO:0000256" key="1">
    <source>
        <dbReference type="SAM" id="Phobius"/>
    </source>
</evidence>
<feature type="transmembrane region" description="Helical" evidence="1">
    <location>
        <begin position="45"/>
        <end position="65"/>
    </location>
</feature>
<accession>A0A858RE51</accession>
<keyword evidence="3" id="KW-1185">Reference proteome</keyword>
<sequence length="137" mass="14332">MTFPPDVLPIASISAMRPVFMIVMGAFLLLTTWRMTRGTSGWAPRILISGALLLAIGYAVVMPLYQAGVLIPLSQIGVSSADAASALGWHVVKTVSMNGGWLVFGLGLAMHAGIFETEKSTAPVEAPSSSPVHGRPA</sequence>
<feature type="transmembrane region" description="Helical" evidence="1">
    <location>
        <begin position="15"/>
        <end position="33"/>
    </location>
</feature>
<evidence type="ECO:0000313" key="3">
    <source>
        <dbReference type="Proteomes" id="UP000501812"/>
    </source>
</evidence>
<dbReference type="RefSeq" id="WP_169453680.1">
    <property type="nucleotide sequence ID" value="NZ_CP051774.1"/>
</dbReference>
<protein>
    <submittedName>
        <fullName evidence="2">Uncharacterized protein</fullName>
    </submittedName>
</protein>
<dbReference type="Proteomes" id="UP000501812">
    <property type="component" value="Chromosome"/>
</dbReference>
<keyword evidence="1" id="KW-0812">Transmembrane</keyword>
<proteinExistence type="predicted"/>
<dbReference type="AlphaFoldDB" id="A0A858RE51"/>
<dbReference type="KEGG" id="luo:HHL09_06090"/>
<name>A0A858RE51_9BACT</name>
<dbReference type="EMBL" id="CP051774">
    <property type="protein sequence ID" value="QJE95366.1"/>
    <property type="molecule type" value="Genomic_DNA"/>
</dbReference>